<comment type="subcellular location">
    <subcellularLocation>
        <location evidence="1">Periplasm</location>
    </subcellularLocation>
</comment>
<dbReference type="GO" id="GO:0009055">
    <property type="term" value="F:electron transfer activity"/>
    <property type="evidence" value="ECO:0007669"/>
    <property type="project" value="InterPro"/>
</dbReference>
<dbReference type="InterPro" id="IPR004852">
    <property type="entry name" value="Di-haem_cyt_c_peroxidsae"/>
</dbReference>
<evidence type="ECO:0000256" key="2">
    <source>
        <dbReference type="ARBA" id="ARBA00022617"/>
    </source>
</evidence>
<proteinExistence type="predicted"/>
<name>A0A1Y5EPN9_COLPS</name>
<dbReference type="Pfam" id="PF03150">
    <property type="entry name" value="CCP_MauG"/>
    <property type="match status" value="1"/>
</dbReference>
<gene>
    <name evidence="11" type="ORF">A9Q75_01775</name>
</gene>
<evidence type="ECO:0000256" key="6">
    <source>
        <dbReference type="ARBA" id="ARBA00023002"/>
    </source>
</evidence>
<dbReference type="InterPro" id="IPR051395">
    <property type="entry name" value="Cytochrome_c_Peroxidase/MauG"/>
</dbReference>
<dbReference type="InterPro" id="IPR026259">
    <property type="entry name" value="MauG/Cytc_peroxidase"/>
</dbReference>
<dbReference type="GO" id="GO:0042597">
    <property type="term" value="C:periplasmic space"/>
    <property type="evidence" value="ECO:0007669"/>
    <property type="project" value="UniProtKB-SubCell"/>
</dbReference>
<dbReference type="AlphaFoldDB" id="A0A1Y5EPN9"/>
<dbReference type="SUPFAM" id="SSF46626">
    <property type="entry name" value="Cytochrome c"/>
    <property type="match status" value="2"/>
</dbReference>
<evidence type="ECO:0000256" key="7">
    <source>
        <dbReference type="ARBA" id="ARBA00023004"/>
    </source>
</evidence>
<keyword evidence="5" id="KW-0574">Periplasm</keyword>
<feature type="domain" description="Cytochrome c" evidence="10">
    <location>
        <begin position="51"/>
        <end position="184"/>
    </location>
</feature>
<reference evidence="12" key="1">
    <citation type="journal article" date="2017" name="Proc. Natl. Acad. Sci. U.S.A.">
        <title>Simulation of Deepwater Horizon oil plume reveals substrate specialization within a complex community of hydrocarbon degraders.</title>
        <authorList>
            <person name="Hu P."/>
            <person name="Dubinsky E.A."/>
            <person name="Probst A.J."/>
            <person name="Wang J."/>
            <person name="Sieber C.M.K."/>
            <person name="Tom L.M."/>
            <person name="Gardinali P."/>
            <person name="Banfield J.F."/>
            <person name="Atlas R.M."/>
            <person name="Andersen G.L."/>
        </authorList>
    </citation>
    <scope>NUCLEOTIDE SEQUENCE [LARGE SCALE GENOMIC DNA]</scope>
</reference>
<feature type="binding site" description="axial binding residue" evidence="9">
    <location>
        <position position="77"/>
    </location>
    <ligand>
        <name>heme c</name>
        <dbReference type="ChEBI" id="CHEBI:61717"/>
        <label>1</label>
    </ligand>
    <ligandPart>
        <name>Fe</name>
        <dbReference type="ChEBI" id="CHEBI:18248"/>
    </ligandPart>
</feature>
<evidence type="ECO:0000256" key="1">
    <source>
        <dbReference type="ARBA" id="ARBA00004418"/>
    </source>
</evidence>
<dbReference type="GO" id="GO:0046872">
    <property type="term" value="F:metal ion binding"/>
    <property type="evidence" value="ECO:0007669"/>
    <property type="project" value="UniProtKB-KW"/>
</dbReference>
<evidence type="ECO:0000313" key="12">
    <source>
        <dbReference type="Proteomes" id="UP000243053"/>
    </source>
</evidence>
<feature type="binding site" description="covalent" evidence="8">
    <location>
        <position position="220"/>
    </location>
    <ligand>
        <name>heme c</name>
        <dbReference type="ChEBI" id="CHEBI:61717"/>
        <label>2</label>
    </ligand>
</feature>
<comment type="caution">
    <text evidence="11">The sequence shown here is derived from an EMBL/GenBank/DDBJ whole genome shotgun (WGS) entry which is preliminary data.</text>
</comment>
<dbReference type="InterPro" id="IPR036909">
    <property type="entry name" value="Cyt_c-like_dom_sf"/>
</dbReference>
<feature type="binding site" description="axial binding residue" evidence="9">
    <location>
        <position position="224"/>
    </location>
    <ligand>
        <name>heme c</name>
        <dbReference type="ChEBI" id="CHEBI:61717"/>
        <label>2</label>
    </ligand>
    <ligandPart>
        <name>Fe</name>
        <dbReference type="ChEBI" id="CHEBI:18248"/>
    </ligandPart>
</feature>
<dbReference type="Gene3D" id="1.10.760.10">
    <property type="entry name" value="Cytochrome c-like domain"/>
    <property type="match status" value="2"/>
</dbReference>
<evidence type="ECO:0000256" key="8">
    <source>
        <dbReference type="PIRSR" id="PIRSR000294-1"/>
    </source>
</evidence>
<feature type="domain" description="Cytochrome c" evidence="10">
    <location>
        <begin position="206"/>
        <end position="319"/>
    </location>
</feature>
<evidence type="ECO:0000259" key="10">
    <source>
        <dbReference type="PROSITE" id="PS51007"/>
    </source>
</evidence>
<protein>
    <submittedName>
        <fullName evidence="11">Cytochrome-c peroxidase</fullName>
    </submittedName>
</protein>
<feature type="binding site" description="covalent" evidence="8">
    <location>
        <position position="73"/>
    </location>
    <ligand>
        <name>heme c</name>
        <dbReference type="ChEBI" id="CHEBI:61717"/>
        <label>1</label>
    </ligand>
</feature>
<dbReference type="PROSITE" id="PS51007">
    <property type="entry name" value="CYTC"/>
    <property type="match status" value="2"/>
</dbReference>
<dbReference type="Proteomes" id="UP000243053">
    <property type="component" value="Unassembled WGS sequence"/>
</dbReference>
<dbReference type="PANTHER" id="PTHR30600">
    <property type="entry name" value="CYTOCHROME C PEROXIDASE-RELATED"/>
    <property type="match status" value="1"/>
</dbReference>
<dbReference type="InterPro" id="IPR009056">
    <property type="entry name" value="Cyt_c-like_dom"/>
</dbReference>
<keyword evidence="7 9" id="KW-0408">Iron</keyword>
<organism evidence="11 12">
    <name type="scientific">Colwellia psychrerythraea</name>
    <name type="common">Vibrio psychroerythus</name>
    <dbReference type="NCBI Taxonomy" id="28229"/>
    <lineage>
        <taxon>Bacteria</taxon>
        <taxon>Pseudomonadati</taxon>
        <taxon>Pseudomonadota</taxon>
        <taxon>Gammaproteobacteria</taxon>
        <taxon>Alteromonadales</taxon>
        <taxon>Colwelliaceae</taxon>
        <taxon>Colwellia</taxon>
    </lineage>
</organism>
<accession>A0A1Y5EPN9</accession>
<keyword evidence="3 9" id="KW-0479">Metal-binding</keyword>
<feature type="binding site" description="covalent" evidence="8">
    <location>
        <position position="76"/>
    </location>
    <ligand>
        <name>heme c</name>
        <dbReference type="ChEBI" id="CHEBI:61717"/>
        <label>1</label>
    </ligand>
</feature>
<feature type="binding site" description="covalent" evidence="8">
    <location>
        <position position="223"/>
    </location>
    <ligand>
        <name>heme c</name>
        <dbReference type="ChEBI" id="CHEBI:61717"/>
        <label>2</label>
    </ligand>
</feature>
<evidence type="ECO:0000256" key="5">
    <source>
        <dbReference type="ARBA" id="ARBA00022764"/>
    </source>
</evidence>
<evidence type="ECO:0000256" key="3">
    <source>
        <dbReference type="ARBA" id="ARBA00022723"/>
    </source>
</evidence>
<evidence type="ECO:0000256" key="4">
    <source>
        <dbReference type="ARBA" id="ARBA00022729"/>
    </source>
</evidence>
<keyword evidence="2 8" id="KW-0349">Heme</keyword>
<comment type="cofactor">
    <cofactor evidence="8">
        <name>heme</name>
        <dbReference type="ChEBI" id="CHEBI:30413"/>
    </cofactor>
    <text evidence="8">Binds 2 heme groups.</text>
</comment>
<dbReference type="GO" id="GO:0004130">
    <property type="term" value="F:cytochrome-c peroxidase activity"/>
    <property type="evidence" value="ECO:0007669"/>
    <property type="project" value="TreeGrafter"/>
</dbReference>
<dbReference type="PANTHER" id="PTHR30600:SF7">
    <property type="entry name" value="CYTOCHROME C PEROXIDASE-RELATED"/>
    <property type="match status" value="1"/>
</dbReference>
<comment type="PTM">
    <text evidence="8">Binds 2 heme groups per subunit.</text>
</comment>
<evidence type="ECO:0000256" key="9">
    <source>
        <dbReference type="PIRSR" id="PIRSR000294-2"/>
    </source>
</evidence>
<dbReference type="EMBL" id="MAAF01000011">
    <property type="protein sequence ID" value="OUR84682.1"/>
    <property type="molecule type" value="Genomic_DNA"/>
</dbReference>
<keyword evidence="4" id="KW-0732">Signal</keyword>
<sequence>MTKPFLSTMLTLLSFVGLSQGYTHPSTHEVALSFFEPLPIVMKGAEQDSSALISLGKKLYFETALSINYSQSCNSCHNLDNDASGVDHLRASIGALGSVGERNAPTTWNAGLHVAQFWDGRAKTLAQQAKFPLFNAKEMAMTSESQVIERLNSKDYLADFKDAFPKKLSLINIENIAQALAAFQRTLISKDRFDDYLAGDKDAINQSEKSGLLIFIEKGCVACHNGAVLGGQLFMKMGIVHPYPNPKDKGKAQVTGKPTDNYFFKVPSLRNILITAPYFHDGAAATIEQAIEDTGWHQLGIKLNKQEVNSIKVFFNTLNNQKSIEVVPENK</sequence>
<dbReference type="GO" id="GO:0020037">
    <property type="term" value="F:heme binding"/>
    <property type="evidence" value="ECO:0007669"/>
    <property type="project" value="InterPro"/>
</dbReference>
<keyword evidence="11" id="KW-0575">Peroxidase</keyword>
<evidence type="ECO:0000313" key="11">
    <source>
        <dbReference type="EMBL" id="OUR84682.1"/>
    </source>
</evidence>
<dbReference type="PIRSF" id="PIRSF000294">
    <property type="entry name" value="Cytochrome-c_peroxidase"/>
    <property type="match status" value="1"/>
</dbReference>
<keyword evidence="6" id="KW-0560">Oxidoreductase</keyword>